<evidence type="ECO:0000313" key="3">
    <source>
        <dbReference type="Proteomes" id="UP000612055"/>
    </source>
</evidence>
<sequence>MDSFSLIPSAGLSAGWGLGYGSPSPAGPDALPAASDLYVVNDKGFLTVRPPALRSFNPKLADEAAATAAELLRTHAPERLDDDGAGGGPSFALSMMASSTNVLWWHLGPYDDCPRSQRMWVSVSGGGICARLKLPGDRTAHLTHDHDTVAKRLHAFTAEVVNMHRAQRRSPASPSASLPFMQSPSARSTLAAPFASLLASLSSNLDQAGAGTPASKHRIGGFGAGPAVAPAVLAMPVMSRLTGSGRGEAGSSGPAAASPAGPTEAREGPAQYGAAAGGGGVEPWRPRTRLPDPEAGPEAPRGVAVKQEEVRQEGEGEMGVVKVEGSSAGRPGGGVCATPPPASAVPLPTAARVAALEARVADMQGTLKDLCTLVGRLLEDKNRSEADTRSRWR</sequence>
<name>A0A836C7B0_9CHLO</name>
<gene>
    <name evidence="2" type="ORF">HYH03_000557</name>
</gene>
<organism evidence="2 3">
    <name type="scientific">Edaphochlamys debaryana</name>
    <dbReference type="NCBI Taxonomy" id="47281"/>
    <lineage>
        <taxon>Eukaryota</taxon>
        <taxon>Viridiplantae</taxon>
        <taxon>Chlorophyta</taxon>
        <taxon>core chlorophytes</taxon>
        <taxon>Chlorophyceae</taxon>
        <taxon>CS clade</taxon>
        <taxon>Chlamydomonadales</taxon>
        <taxon>Chlamydomonadales incertae sedis</taxon>
        <taxon>Edaphochlamys</taxon>
    </lineage>
</organism>
<evidence type="ECO:0000313" key="2">
    <source>
        <dbReference type="EMBL" id="KAG2502063.1"/>
    </source>
</evidence>
<dbReference type="OrthoDB" id="10638981at2759"/>
<feature type="compositionally biased region" description="Low complexity" evidence="1">
    <location>
        <begin position="251"/>
        <end position="263"/>
    </location>
</feature>
<keyword evidence="3" id="KW-1185">Reference proteome</keyword>
<dbReference type="Proteomes" id="UP000612055">
    <property type="component" value="Unassembled WGS sequence"/>
</dbReference>
<dbReference type="EMBL" id="JAEHOE010000001">
    <property type="protein sequence ID" value="KAG2502063.1"/>
    <property type="molecule type" value="Genomic_DNA"/>
</dbReference>
<protein>
    <submittedName>
        <fullName evidence="2">Uncharacterized protein</fullName>
    </submittedName>
</protein>
<accession>A0A836C7B0</accession>
<feature type="region of interest" description="Disordered" evidence="1">
    <location>
        <begin position="243"/>
        <end position="316"/>
    </location>
</feature>
<reference evidence="2" key="1">
    <citation type="journal article" date="2020" name="bioRxiv">
        <title>Comparative genomics of Chlamydomonas.</title>
        <authorList>
            <person name="Craig R.J."/>
            <person name="Hasan A.R."/>
            <person name="Ness R.W."/>
            <person name="Keightley P.D."/>
        </authorList>
    </citation>
    <scope>NUCLEOTIDE SEQUENCE</scope>
    <source>
        <strain evidence="2">CCAP 11/70</strain>
    </source>
</reference>
<proteinExistence type="predicted"/>
<dbReference type="AlphaFoldDB" id="A0A836C7B0"/>
<comment type="caution">
    <text evidence="2">The sequence shown here is derived from an EMBL/GenBank/DDBJ whole genome shotgun (WGS) entry which is preliminary data.</text>
</comment>
<evidence type="ECO:0000256" key="1">
    <source>
        <dbReference type="SAM" id="MobiDB-lite"/>
    </source>
</evidence>